<feature type="chain" id="PRO_5047253511" evidence="1">
    <location>
        <begin position="32"/>
        <end position="335"/>
    </location>
</feature>
<dbReference type="Pfam" id="PF16966">
    <property type="entry name" value="Porin_8"/>
    <property type="match status" value="1"/>
</dbReference>
<dbReference type="Gene3D" id="2.40.160.10">
    <property type="entry name" value="Porin"/>
    <property type="match status" value="1"/>
</dbReference>
<feature type="signal peptide" evidence="1">
    <location>
        <begin position="1"/>
        <end position="31"/>
    </location>
</feature>
<keyword evidence="3" id="KW-1185">Reference proteome</keyword>
<sequence>MTFTFKSNATRHTLTLVPVAAALALAGPALAQTNDTSLSFDANVEIDTDVLGGKQRTTNYDMGGRLEFNLFGEHRVGDHFVRGRGTALLLEDGDTATDDMWGMVGSERWDVQIGRFEGFDLFPKGKDTILEHAGDVQVFEANGARGRADEGGQFAAHFHPTDALSFELGTIFAEGDKTKAFTGVRPAVFYAGSGFSVTAGLEHVKFDAEDEETGVIGEAVDHNGAGLNLALDVAEARVNLNAAYKDDNLDNDVDDVLTLGANVIYGPFGVGYIHSREDDSSDSDPHVNSLYAAYTVPFFALENANVTFAATSSYTNSAGGNDELHGGRVRFFYAF</sequence>
<dbReference type="InterPro" id="IPR016963">
    <property type="entry name" value="Glycoporin_RafY"/>
</dbReference>
<evidence type="ECO:0000313" key="3">
    <source>
        <dbReference type="Proteomes" id="UP001202117"/>
    </source>
</evidence>
<comment type="caution">
    <text evidence="2">The sequence shown here is derived from an EMBL/GenBank/DDBJ whole genome shotgun (WGS) entry which is preliminary data.</text>
</comment>
<dbReference type="RefSeq" id="WP_240567207.1">
    <property type="nucleotide sequence ID" value="NZ_JAKVPY010000004.1"/>
</dbReference>
<reference evidence="2 3" key="1">
    <citation type="submission" date="2022-02" db="EMBL/GenBank/DDBJ databases">
        <title>Halomonas fukangensis sp. nov., a halophilic bacterium isolated from a bulk soil of Kalidium foliatum at Fukang.</title>
        <authorList>
            <person name="Huang Y."/>
        </authorList>
    </citation>
    <scope>NUCLEOTIDE SEQUENCE [LARGE SCALE GENOMIC DNA]</scope>
    <source>
        <strain evidence="2 3">EGI 63088</strain>
    </source>
</reference>
<evidence type="ECO:0000313" key="2">
    <source>
        <dbReference type="EMBL" id="MCH4562375.1"/>
    </source>
</evidence>
<dbReference type="EMBL" id="JAKVPY010000004">
    <property type="protein sequence ID" value="MCH4562375.1"/>
    <property type="molecule type" value="Genomic_DNA"/>
</dbReference>
<evidence type="ECO:0000256" key="1">
    <source>
        <dbReference type="SAM" id="SignalP"/>
    </source>
</evidence>
<keyword evidence="1" id="KW-0732">Signal</keyword>
<name>A0ABS9RRD3_9GAMM</name>
<dbReference type="Proteomes" id="UP001202117">
    <property type="component" value="Unassembled WGS sequence"/>
</dbReference>
<proteinExistence type="predicted"/>
<protein>
    <submittedName>
        <fullName evidence="2">Carbohydrate porin</fullName>
    </submittedName>
</protein>
<organism evidence="2 3">
    <name type="scientific">Halomonas flagellata</name>
    <dbReference type="NCBI Taxonomy" id="2920385"/>
    <lineage>
        <taxon>Bacteria</taxon>
        <taxon>Pseudomonadati</taxon>
        <taxon>Pseudomonadota</taxon>
        <taxon>Gammaproteobacteria</taxon>
        <taxon>Oceanospirillales</taxon>
        <taxon>Halomonadaceae</taxon>
        <taxon>Halomonas</taxon>
    </lineage>
</organism>
<accession>A0ABS9RRD3</accession>
<gene>
    <name evidence="2" type="ORF">MKP05_04405</name>
</gene>
<dbReference type="InterPro" id="IPR023614">
    <property type="entry name" value="Porin_dom_sf"/>
</dbReference>